<name>A0A7S1HAH9_HEMAN</name>
<reference evidence="1" key="1">
    <citation type="submission" date="2021-01" db="EMBL/GenBank/DDBJ databases">
        <authorList>
            <person name="Corre E."/>
            <person name="Pelletier E."/>
            <person name="Niang G."/>
            <person name="Scheremetjew M."/>
            <person name="Finn R."/>
            <person name="Kale V."/>
            <person name="Holt S."/>
            <person name="Cochrane G."/>
            <person name="Meng A."/>
            <person name="Brown T."/>
            <person name="Cohen L."/>
        </authorList>
    </citation>
    <scope>NUCLEOTIDE SEQUENCE</scope>
    <source>
        <strain evidence="1">CCMP644</strain>
    </source>
</reference>
<dbReference type="EMBL" id="HBFX01044352">
    <property type="protein sequence ID" value="CAD8975646.1"/>
    <property type="molecule type" value="Transcribed_RNA"/>
</dbReference>
<protein>
    <submittedName>
        <fullName evidence="1">Uncharacterized protein</fullName>
    </submittedName>
</protein>
<organism evidence="1">
    <name type="scientific">Hemiselmis andersenii</name>
    <name type="common">Cryptophyte alga</name>
    <dbReference type="NCBI Taxonomy" id="464988"/>
    <lineage>
        <taxon>Eukaryota</taxon>
        <taxon>Cryptophyceae</taxon>
        <taxon>Cryptomonadales</taxon>
        <taxon>Hemiselmidaceae</taxon>
        <taxon>Hemiselmis</taxon>
    </lineage>
</organism>
<evidence type="ECO:0000313" key="1">
    <source>
        <dbReference type="EMBL" id="CAD8975646.1"/>
    </source>
</evidence>
<sequence>MIENMSSSKFWVLAGYPTGRDPRDVLLEPGVHNDSFWVLATHDMTMVFLRLEADASESEVRGMFGEGYKVDMREANEAAVVAMQVREHGERVADDAQRVEQLIAALEDRDLNDYMDELVRAVPLREALPSVERVVARVDVTVSEFSRAVPSHWMEMGISMGRWNR</sequence>
<dbReference type="AlphaFoldDB" id="A0A7S1HAH9"/>
<gene>
    <name evidence="1" type="ORF">HAND00432_LOCUS26651</name>
</gene>
<proteinExistence type="predicted"/>
<accession>A0A7S1HAH9</accession>